<dbReference type="KEGG" id="xyk:GT347_18800"/>
<dbReference type="SUPFAM" id="SSF50022">
    <property type="entry name" value="ISP domain"/>
    <property type="match status" value="1"/>
</dbReference>
<dbReference type="GO" id="GO:0016491">
    <property type="term" value="F:oxidoreductase activity"/>
    <property type="evidence" value="ECO:0007669"/>
    <property type="project" value="UniProtKB-KW"/>
</dbReference>
<evidence type="ECO:0000313" key="7">
    <source>
        <dbReference type="EMBL" id="QHI99847.1"/>
    </source>
</evidence>
<sequence>MQITRQAALRRFWYPVMPAALLDGGGLHPFTLLGEPIVLWRAEDGSVACLRDRCCHRTARLSLGFVEGSDVVCGYHGWTFSPQGRCVRVPQQAPGTPIAANACVPAYRAQERYGHVWVTLAAPGEEPLAGLPELPQDADPSFRRIAEFHEPWDIGALRLMENSFDNAHVAYVHRATFGDVQDARPNLYRITSQHAYGFEATTHYRVVVRGETAQRAIGSEEAETVREQTSAWFMPFVRRTGIRYPNGLEHVIVTCATPMDDRRSMILQWVYRNDSEAEASAASVIAFDRAVTLEDKAILESCDPDVPLAVVDGEELHMASDRPGLVMRSLFMKLLAQAGEQEQRAEAPAWVPVALPRGTAPQPA</sequence>
<dbReference type="PROSITE" id="PS51296">
    <property type="entry name" value="RIESKE"/>
    <property type="match status" value="1"/>
</dbReference>
<dbReference type="Gene3D" id="3.90.380.10">
    <property type="entry name" value="Naphthalene 1,2-dioxygenase Alpha Subunit, Chain A, domain 1"/>
    <property type="match status" value="1"/>
</dbReference>
<dbReference type="PANTHER" id="PTHR21266">
    <property type="entry name" value="IRON-SULFUR DOMAIN CONTAINING PROTEIN"/>
    <property type="match status" value="1"/>
</dbReference>
<keyword evidence="3" id="KW-0560">Oxidoreductase</keyword>
<keyword evidence="4" id="KW-0408">Iron</keyword>
<organism evidence="7 8">
    <name type="scientific">Xylophilus rhododendri</name>
    <dbReference type="NCBI Taxonomy" id="2697032"/>
    <lineage>
        <taxon>Bacteria</taxon>
        <taxon>Pseudomonadati</taxon>
        <taxon>Pseudomonadota</taxon>
        <taxon>Betaproteobacteria</taxon>
        <taxon>Burkholderiales</taxon>
        <taxon>Xylophilus</taxon>
    </lineage>
</organism>
<gene>
    <name evidence="7" type="ORF">GT347_18800</name>
</gene>
<dbReference type="PANTHER" id="PTHR21266:SF60">
    <property type="entry name" value="3-KETOSTEROID-9-ALPHA-MONOOXYGENASE, OXYGENASE COMPONENT"/>
    <property type="match status" value="1"/>
</dbReference>
<dbReference type="Proteomes" id="UP000464787">
    <property type="component" value="Chromosome"/>
</dbReference>
<keyword evidence="2" id="KW-0479">Metal-binding</keyword>
<proteinExistence type="predicted"/>
<dbReference type="GO" id="GO:0046872">
    <property type="term" value="F:metal ion binding"/>
    <property type="evidence" value="ECO:0007669"/>
    <property type="project" value="UniProtKB-KW"/>
</dbReference>
<evidence type="ECO:0000256" key="2">
    <source>
        <dbReference type="ARBA" id="ARBA00022723"/>
    </source>
</evidence>
<reference evidence="7 8" key="1">
    <citation type="submission" date="2020-01" db="EMBL/GenBank/DDBJ databases">
        <title>Genome sequencing of strain KACC 21265.</title>
        <authorList>
            <person name="Heo J."/>
            <person name="Kim S.-J."/>
            <person name="Kim J.-S."/>
            <person name="Hong S.-B."/>
            <person name="Kwon S.-W."/>
        </authorList>
    </citation>
    <scope>NUCLEOTIDE SEQUENCE [LARGE SCALE GENOMIC DNA]</scope>
    <source>
        <strain evidence="7 8">KACC 21265</strain>
    </source>
</reference>
<keyword evidence="5" id="KW-0411">Iron-sulfur</keyword>
<dbReference type="RefSeq" id="WP_160553658.1">
    <property type="nucleotide sequence ID" value="NZ_CP047650.1"/>
</dbReference>
<dbReference type="Gene3D" id="2.102.10.10">
    <property type="entry name" value="Rieske [2Fe-2S] iron-sulphur domain"/>
    <property type="match status" value="1"/>
</dbReference>
<keyword evidence="8" id="KW-1185">Reference proteome</keyword>
<dbReference type="InterPro" id="IPR017941">
    <property type="entry name" value="Rieske_2Fe-2S"/>
</dbReference>
<evidence type="ECO:0000256" key="5">
    <source>
        <dbReference type="ARBA" id="ARBA00023014"/>
    </source>
</evidence>
<dbReference type="InterPro" id="IPR036922">
    <property type="entry name" value="Rieske_2Fe-2S_sf"/>
</dbReference>
<evidence type="ECO:0000256" key="4">
    <source>
        <dbReference type="ARBA" id="ARBA00023004"/>
    </source>
</evidence>
<evidence type="ECO:0000259" key="6">
    <source>
        <dbReference type="PROSITE" id="PS51296"/>
    </source>
</evidence>
<dbReference type="GO" id="GO:0051537">
    <property type="term" value="F:2 iron, 2 sulfur cluster binding"/>
    <property type="evidence" value="ECO:0007669"/>
    <property type="project" value="UniProtKB-KW"/>
</dbReference>
<dbReference type="InterPro" id="IPR050584">
    <property type="entry name" value="Cholesterol_7-desaturase"/>
</dbReference>
<accession>A0A857J807</accession>
<name>A0A857J807_9BURK</name>
<dbReference type="InterPro" id="IPR044043">
    <property type="entry name" value="VanA_C_cat"/>
</dbReference>
<dbReference type="Pfam" id="PF19112">
    <property type="entry name" value="VanA_C"/>
    <property type="match status" value="1"/>
</dbReference>
<dbReference type="AlphaFoldDB" id="A0A857J807"/>
<dbReference type="EMBL" id="CP047650">
    <property type="protein sequence ID" value="QHI99847.1"/>
    <property type="molecule type" value="Genomic_DNA"/>
</dbReference>
<keyword evidence="1" id="KW-0001">2Fe-2S</keyword>
<evidence type="ECO:0000313" key="8">
    <source>
        <dbReference type="Proteomes" id="UP000464787"/>
    </source>
</evidence>
<dbReference type="CDD" id="cd03469">
    <property type="entry name" value="Rieske_RO_Alpha_N"/>
    <property type="match status" value="1"/>
</dbReference>
<dbReference type="Pfam" id="PF00355">
    <property type="entry name" value="Rieske"/>
    <property type="match status" value="1"/>
</dbReference>
<feature type="domain" description="Rieske" evidence="6">
    <location>
        <begin position="13"/>
        <end position="118"/>
    </location>
</feature>
<protein>
    <submittedName>
        <fullName evidence="7">Rieske 2Fe-2S domain-containing protein</fullName>
    </submittedName>
</protein>
<evidence type="ECO:0000256" key="1">
    <source>
        <dbReference type="ARBA" id="ARBA00022714"/>
    </source>
</evidence>
<evidence type="ECO:0000256" key="3">
    <source>
        <dbReference type="ARBA" id="ARBA00023002"/>
    </source>
</evidence>
<dbReference type="SUPFAM" id="SSF55961">
    <property type="entry name" value="Bet v1-like"/>
    <property type="match status" value="1"/>
</dbReference>